<organism evidence="1 2">
    <name type="scientific">Trema orientale</name>
    <name type="common">Charcoal tree</name>
    <name type="synonym">Celtis orientalis</name>
    <dbReference type="NCBI Taxonomy" id="63057"/>
    <lineage>
        <taxon>Eukaryota</taxon>
        <taxon>Viridiplantae</taxon>
        <taxon>Streptophyta</taxon>
        <taxon>Embryophyta</taxon>
        <taxon>Tracheophyta</taxon>
        <taxon>Spermatophyta</taxon>
        <taxon>Magnoliopsida</taxon>
        <taxon>eudicotyledons</taxon>
        <taxon>Gunneridae</taxon>
        <taxon>Pentapetalae</taxon>
        <taxon>rosids</taxon>
        <taxon>fabids</taxon>
        <taxon>Rosales</taxon>
        <taxon>Cannabaceae</taxon>
        <taxon>Trema</taxon>
    </lineage>
</organism>
<dbReference type="Proteomes" id="UP000237000">
    <property type="component" value="Unassembled WGS sequence"/>
</dbReference>
<accession>A0A2P5FJY1</accession>
<comment type="caution">
    <text evidence="1">The sequence shown here is derived from an EMBL/GenBank/DDBJ whole genome shotgun (WGS) entry which is preliminary data.</text>
</comment>
<dbReference type="AlphaFoldDB" id="A0A2P5FJY1"/>
<feature type="non-terminal residue" evidence="1">
    <location>
        <position position="1"/>
    </location>
</feature>
<proteinExistence type="predicted"/>
<name>A0A2P5FJY1_TREOI</name>
<gene>
    <name evidence="1" type="ORF">TorRG33x02_061400</name>
</gene>
<evidence type="ECO:0000313" key="1">
    <source>
        <dbReference type="EMBL" id="PON98066.1"/>
    </source>
</evidence>
<protein>
    <submittedName>
        <fullName evidence="1">Uncharacterized protein</fullName>
    </submittedName>
</protein>
<dbReference type="EMBL" id="JXTC01000027">
    <property type="protein sequence ID" value="PON98066.1"/>
    <property type="molecule type" value="Genomic_DNA"/>
</dbReference>
<sequence>TRHYNTGPCVKPQLDLITKCEVSGQFFPHMIPHD</sequence>
<evidence type="ECO:0000313" key="2">
    <source>
        <dbReference type="Proteomes" id="UP000237000"/>
    </source>
</evidence>
<dbReference type="InParanoid" id="A0A2P5FJY1"/>
<dbReference type="OrthoDB" id="10332645at2759"/>
<reference evidence="2" key="1">
    <citation type="submission" date="2016-06" db="EMBL/GenBank/DDBJ databases">
        <title>Parallel loss of symbiosis genes in relatives of nitrogen-fixing non-legume Parasponia.</title>
        <authorList>
            <person name="Van Velzen R."/>
            <person name="Holmer R."/>
            <person name="Bu F."/>
            <person name="Rutten L."/>
            <person name="Van Zeijl A."/>
            <person name="Liu W."/>
            <person name="Santuari L."/>
            <person name="Cao Q."/>
            <person name="Sharma T."/>
            <person name="Shen D."/>
            <person name="Roswanjaya Y."/>
            <person name="Wardhani T."/>
            <person name="Kalhor M.S."/>
            <person name="Jansen J."/>
            <person name="Van den Hoogen J."/>
            <person name="Gungor B."/>
            <person name="Hartog M."/>
            <person name="Hontelez J."/>
            <person name="Verver J."/>
            <person name="Yang W.-C."/>
            <person name="Schijlen E."/>
            <person name="Repin R."/>
            <person name="Schilthuizen M."/>
            <person name="Schranz E."/>
            <person name="Heidstra R."/>
            <person name="Miyata K."/>
            <person name="Fedorova E."/>
            <person name="Kohlen W."/>
            <person name="Bisseling T."/>
            <person name="Smit S."/>
            <person name="Geurts R."/>
        </authorList>
    </citation>
    <scope>NUCLEOTIDE SEQUENCE [LARGE SCALE GENOMIC DNA]</scope>
    <source>
        <strain evidence="2">cv. RG33-2</strain>
    </source>
</reference>
<keyword evidence="2" id="KW-1185">Reference proteome</keyword>